<comment type="caution">
    <text evidence="2">The sequence shown here is derived from an EMBL/GenBank/DDBJ whole genome shotgun (WGS) entry which is preliminary data.</text>
</comment>
<dbReference type="AlphaFoldDB" id="A0AAW1UDH2"/>
<dbReference type="Pfam" id="PF10545">
    <property type="entry name" value="MADF_DNA_bdg"/>
    <property type="match status" value="1"/>
</dbReference>
<dbReference type="EMBL" id="JARQZJ010000061">
    <property type="protein sequence ID" value="KAK9879178.1"/>
    <property type="molecule type" value="Genomic_DNA"/>
</dbReference>
<dbReference type="InterPro" id="IPR006578">
    <property type="entry name" value="MADF-dom"/>
</dbReference>
<name>A0AAW1UDH2_9CUCU</name>
<evidence type="ECO:0000313" key="3">
    <source>
        <dbReference type="Proteomes" id="UP001431783"/>
    </source>
</evidence>
<sequence length="80" mass="9558">MDTARCLELFELYKERSFLWKSKDTMYHNKNKRRNAWGEISKLMEIPVPEWKAKMKTLMGTWVRSEKSKEKSNITGSICI</sequence>
<gene>
    <name evidence="2" type="ORF">WA026_004026</name>
</gene>
<keyword evidence="3" id="KW-1185">Reference proteome</keyword>
<evidence type="ECO:0000259" key="1">
    <source>
        <dbReference type="PROSITE" id="PS51029"/>
    </source>
</evidence>
<organism evidence="2 3">
    <name type="scientific">Henosepilachna vigintioctopunctata</name>
    <dbReference type="NCBI Taxonomy" id="420089"/>
    <lineage>
        <taxon>Eukaryota</taxon>
        <taxon>Metazoa</taxon>
        <taxon>Ecdysozoa</taxon>
        <taxon>Arthropoda</taxon>
        <taxon>Hexapoda</taxon>
        <taxon>Insecta</taxon>
        <taxon>Pterygota</taxon>
        <taxon>Neoptera</taxon>
        <taxon>Endopterygota</taxon>
        <taxon>Coleoptera</taxon>
        <taxon>Polyphaga</taxon>
        <taxon>Cucujiformia</taxon>
        <taxon>Coccinelloidea</taxon>
        <taxon>Coccinellidae</taxon>
        <taxon>Epilachninae</taxon>
        <taxon>Epilachnini</taxon>
        <taxon>Henosepilachna</taxon>
    </lineage>
</organism>
<dbReference type="PROSITE" id="PS51029">
    <property type="entry name" value="MADF"/>
    <property type="match status" value="1"/>
</dbReference>
<protein>
    <recommendedName>
        <fullName evidence="1">MADF domain-containing protein</fullName>
    </recommendedName>
</protein>
<reference evidence="2 3" key="1">
    <citation type="submission" date="2023-03" db="EMBL/GenBank/DDBJ databases">
        <title>Genome insight into feeding habits of ladybird beetles.</title>
        <authorList>
            <person name="Li H.-S."/>
            <person name="Huang Y.-H."/>
            <person name="Pang H."/>
        </authorList>
    </citation>
    <scope>NUCLEOTIDE SEQUENCE [LARGE SCALE GENOMIC DNA]</scope>
    <source>
        <strain evidence="2">SYSU_2023b</strain>
        <tissue evidence="2">Whole body</tissue>
    </source>
</reference>
<dbReference type="Proteomes" id="UP001431783">
    <property type="component" value="Unassembled WGS sequence"/>
</dbReference>
<dbReference type="PANTHER" id="PTHR21505">
    <property type="entry name" value="MADF DOMAIN-CONTAINING PROTEIN-RELATED"/>
    <property type="match status" value="1"/>
</dbReference>
<dbReference type="PANTHER" id="PTHR21505:SF12">
    <property type="entry name" value="MADF DOMAIN-CONTAINING PROTEIN-RELATED"/>
    <property type="match status" value="1"/>
</dbReference>
<accession>A0AAW1UDH2</accession>
<feature type="domain" description="MADF" evidence="1">
    <location>
        <begin position="8"/>
        <end position="80"/>
    </location>
</feature>
<proteinExistence type="predicted"/>
<evidence type="ECO:0000313" key="2">
    <source>
        <dbReference type="EMBL" id="KAK9879178.1"/>
    </source>
</evidence>